<dbReference type="AlphaFoldDB" id="A0A0H2ZG68"/>
<dbReference type="PANTHER" id="PTHR11487:SF0">
    <property type="entry name" value="S-ACYL FATTY ACID SYNTHASE THIOESTERASE, MEDIUM CHAIN"/>
    <property type="match status" value="1"/>
</dbReference>
<dbReference type="PANTHER" id="PTHR11487">
    <property type="entry name" value="THIOESTERASE"/>
    <property type="match status" value="1"/>
</dbReference>
<dbReference type="BioCyc" id="PAER208963:G1G74-770-MONOMER"/>
<dbReference type="GO" id="GO:0016787">
    <property type="term" value="F:hydrolase activity"/>
    <property type="evidence" value="ECO:0007669"/>
    <property type="project" value="UniProtKB-KW"/>
</dbReference>
<sequence>MSAAWVRPFRLTPMPRLRLACFPHAGGSASFFRSWSERLPPDIDLLALQYPGREDRFNEAPATCLEDLADGAALALRDFADAPLALFGHSLGAALAYETALRLENAGAPLRHLFVSAHPAPHRQRGGALHRGDEAALLEDVRRQGGASELLEDADLRALFLPILRADYQAIETYRRAQPIALACALDVLLGEHDEEVSAAEAQAWSDASRTPARLRRFPGGHFYLSEGRDAVIEHLLRRLAHPDALSREVA</sequence>
<comment type="similarity">
    <text evidence="1">Belongs to the thioesterase family.</text>
</comment>
<dbReference type="SUPFAM" id="SSF53474">
    <property type="entry name" value="alpha/beta-Hydrolases"/>
    <property type="match status" value="1"/>
</dbReference>
<accession>A0A0H2ZG68</accession>
<evidence type="ECO:0000313" key="4">
    <source>
        <dbReference type="EMBL" id="ABJ13502.1"/>
    </source>
</evidence>
<dbReference type="InterPro" id="IPR029058">
    <property type="entry name" value="AB_hydrolase_fold"/>
</dbReference>
<dbReference type="HOGENOM" id="CLU_070456_1_2_6"/>
<dbReference type="Gene3D" id="3.40.50.1820">
    <property type="entry name" value="alpha/beta hydrolase"/>
    <property type="match status" value="1"/>
</dbReference>
<keyword evidence="2" id="KW-0378">Hydrolase</keyword>
<organism evidence="4 5">
    <name type="scientific">Pseudomonas aeruginosa (strain UCBPP-PA14)</name>
    <dbReference type="NCBI Taxonomy" id="208963"/>
    <lineage>
        <taxon>Bacteria</taxon>
        <taxon>Pseudomonadati</taxon>
        <taxon>Pseudomonadota</taxon>
        <taxon>Gammaproteobacteria</taxon>
        <taxon>Pseudomonadales</taxon>
        <taxon>Pseudomonadaceae</taxon>
        <taxon>Pseudomonas</taxon>
    </lineage>
</organism>
<dbReference type="EMBL" id="CP000438">
    <property type="protein sequence ID" value="ABJ13502.1"/>
    <property type="molecule type" value="Genomic_DNA"/>
</dbReference>
<evidence type="ECO:0000259" key="3">
    <source>
        <dbReference type="SMART" id="SM00824"/>
    </source>
</evidence>
<evidence type="ECO:0000256" key="2">
    <source>
        <dbReference type="ARBA" id="ARBA00022801"/>
    </source>
</evidence>
<protein>
    <submittedName>
        <fullName evidence="4">Pyochelin biosynthetic protein PchC</fullName>
    </submittedName>
</protein>
<dbReference type="Proteomes" id="UP000000653">
    <property type="component" value="Chromosome"/>
</dbReference>
<reference evidence="4 5" key="1">
    <citation type="journal article" date="2006" name="Genome Biol.">
        <title>Genomic analysis reveals that Pseudomonas aeruginosa virulence is combinatorial.</title>
        <authorList>
            <person name="Lee D.G."/>
            <person name="Urbach J.M."/>
            <person name="Wu G."/>
            <person name="Liberati N.T."/>
            <person name="Feinbaum R.L."/>
            <person name="Miyata S."/>
            <person name="Diggins L.T."/>
            <person name="He J."/>
            <person name="Saucier M."/>
            <person name="Deziel E."/>
            <person name="Friedman L."/>
            <person name="Li L."/>
            <person name="Grills G."/>
            <person name="Montgomery K."/>
            <person name="Kucherlapati R."/>
            <person name="Rahme L.G."/>
            <person name="Ausubel F.M."/>
        </authorList>
    </citation>
    <scope>NUCLEOTIDE SEQUENCE [LARGE SCALE GENOMIC DNA]</scope>
    <source>
        <strain evidence="4 5">UCBPP-PA14</strain>
    </source>
</reference>
<dbReference type="KEGG" id="pau:PA14_09230"/>
<dbReference type="Pfam" id="PF00975">
    <property type="entry name" value="Thioesterase"/>
    <property type="match status" value="1"/>
</dbReference>
<evidence type="ECO:0000256" key="1">
    <source>
        <dbReference type="ARBA" id="ARBA00007169"/>
    </source>
</evidence>
<dbReference type="InterPro" id="IPR020802">
    <property type="entry name" value="TesA-like"/>
</dbReference>
<feature type="domain" description="Thioesterase TesA-like" evidence="3">
    <location>
        <begin position="20"/>
        <end position="236"/>
    </location>
</feature>
<dbReference type="InterPro" id="IPR012223">
    <property type="entry name" value="TEII"/>
</dbReference>
<dbReference type="RefSeq" id="WP_003137465.1">
    <property type="nucleotide sequence ID" value="NC_008463.1"/>
</dbReference>
<evidence type="ECO:0000313" key="5">
    <source>
        <dbReference type="Proteomes" id="UP000000653"/>
    </source>
</evidence>
<name>A0A0H2ZG68_PSEAB</name>
<dbReference type="SMART" id="SM00824">
    <property type="entry name" value="PKS_TE"/>
    <property type="match status" value="1"/>
</dbReference>
<proteinExistence type="inferred from homology"/>
<dbReference type="GO" id="GO:0008610">
    <property type="term" value="P:lipid biosynthetic process"/>
    <property type="evidence" value="ECO:0007669"/>
    <property type="project" value="TreeGrafter"/>
</dbReference>
<gene>
    <name evidence="4" type="primary">pchC</name>
    <name evidence="4" type="ordered locus">PA14_09230</name>
</gene>
<dbReference type="InterPro" id="IPR001031">
    <property type="entry name" value="Thioesterase"/>
</dbReference>